<keyword evidence="13" id="KW-1133">Transmembrane helix</keyword>
<dbReference type="InterPro" id="IPR023346">
    <property type="entry name" value="Lysozyme-like_dom_sf"/>
</dbReference>
<dbReference type="SUPFAM" id="SSF53955">
    <property type="entry name" value="Lysozyme-like"/>
    <property type="match status" value="1"/>
</dbReference>
<feature type="transmembrane region" description="Helical" evidence="13">
    <location>
        <begin position="73"/>
        <end position="92"/>
    </location>
</feature>
<evidence type="ECO:0000256" key="11">
    <source>
        <dbReference type="ARBA" id="ARBA00049902"/>
    </source>
</evidence>
<dbReference type="Pfam" id="PF00905">
    <property type="entry name" value="Transpeptidase"/>
    <property type="match status" value="1"/>
</dbReference>
<keyword evidence="9" id="KW-0511">Multifunctional enzyme</keyword>
<dbReference type="EC" id="2.4.99.28" evidence="10"/>
<comment type="catalytic activity">
    <reaction evidence="11">
        <text>[GlcNAc-(1-&gt;4)-Mur2Ac(oyl-L-Ala-gamma-D-Glu-L-Lys-D-Ala-D-Ala)](n)-di-trans,octa-cis-undecaprenyl diphosphate + beta-D-GlcNAc-(1-&gt;4)-Mur2Ac(oyl-L-Ala-gamma-D-Glu-L-Lys-D-Ala-D-Ala)-di-trans,octa-cis-undecaprenyl diphosphate = [GlcNAc-(1-&gt;4)-Mur2Ac(oyl-L-Ala-gamma-D-Glu-L-Lys-D-Ala-D-Ala)](n+1)-di-trans,octa-cis-undecaprenyl diphosphate + di-trans,octa-cis-undecaprenyl diphosphate + H(+)</text>
        <dbReference type="Rhea" id="RHEA:23708"/>
        <dbReference type="Rhea" id="RHEA-COMP:9602"/>
        <dbReference type="Rhea" id="RHEA-COMP:9603"/>
        <dbReference type="ChEBI" id="CHEBI:15378"/>
        <dbReference type="ChEBI" id="CHEBI:58405"/>
        <dbReference type="ChEBI" id="CHEBI:60033"/>
        <dbReference type="ChEBI" id="CHEBI:78435"/>
        <dbReference type="EC" id="2.4.99.28"/>
    </reaction>
</comment>
<dbReference type="RefSeq" id="WP_418890012.1">
    <property type="nucleotide sequence ID" value="NZ_JBEUWX010000001.1"/>
</dbReference>
<dbReference type="Gene3D" id="1.10.3810.10">
    <property type="entry name" value="Biosynthetic peptidoglycan transglycosylase-like"/>
    <property type="match status" value="1"/>
</dbReference>
<evidence type="ECO:0000256" key="9">
    <source>
        <dbReference type="ARBA" id="ARBA00023268"/>
    </source>
</evidence>
<gene>
    <name evidence="17" type="ORF">ABCS64_00605</name>
</gene>
<evidence type="ECO:0000259" key="14">
    <source>
        <dbReference type="Pfam" id="PF00905"/>
    </source>
</evidence>
<protein>
    <recommendedName>
        <fullName evidence="10">peptidoglycan glycosyltransferase</fullName>
        <ecNumber evidence="10">2.4.99.28</ecNumber>
    </recommendedName>
</protein>
<keyword evidence="8" id="KW-0378">Hydrolase</keyword>
<dbReference type="PANTHER" id="PTHR32282:SF15">
    <property type="entry name" value="PENICILLIN-BINDING PROTEIN 1C"/>
    <property type="match status" value="1"/>
</dbReference>
<keyword evidence="13" id="KW-0472">Membrane</keyword>
<keyword evidence="4" id="KW-0121">Carboxypeptidase</keyword>
<evidence type="ECO:0000256" key="6">
    <source>
        <dbReference type="ARBA" id="ARBA00022676"/>
    </source>
</evidence>
<evidence type="ECO:0000256" key="4">
    <source>
        <dbReference type="ARBA" id="ARBA00022645"/>
    </source>
</evidence>
<dbReference type="InterPro" id="IPR001460">
    <property type="entry name" value="PCN-bd_Tpept"/>
</dbReference>
<dbReference type="InterPro" id="IPR009647">
    <property type="entry name" value="PBP_C"/>
</dbReference>
<dbReference type="InterPro" id="IPR001264">
    <property type="entry name" value="Glyco_trans_51"/>
</dbReference>
<evidence type="ECO:0000256" key="7">
    <source>
        <dbReference type="ARBA" id="ARBA00022679"/>
    </source>
</evidence>
<feature type="domain" description="Penicillin-binding C-terminal" evidence="16">
    <location>
        <begin position="765"/>
        <end position="840"/>
    </location>
</feature>
<dbReference type="Pfam" id="PF06832">
    <property type="entry name" value="BiPBP_C"/>
    <property type="match status" value="1"/>
</dbReference>
<dbReference type="InterPro" id="IPR012338">
    <property type="entry name" value="Beta-lactam/transpept-like"/>
</dbReference>
<evidence type="ECO:0000256" key="8">
    <source>
        <dbReference type="ARBA" id="ARBA00022801"/>
    </source>
</evidence>
<dbReference type="InterPro" id="IPR050396">
    <property type="entry name" value="Glycosyltr_51/Transpeptidase"/>
</dbReference>
<evidence type="ECO:0000256" key="3">
    <source>
        <dbReference type="ARBA" id="ARBA00007739"/>
    </source>
</evidence>
<dbReference type="InterPro" id="IPR036950">
    <property type="entry name" value="PBP_transglycosylase"/>
</dbReference>
<reference evidence="18" key="1">
    <citation type="submission" date="2024-06" db="EMBL/GenBank/DDBJ databases">
        <title>Radixoralia hellwigii gen. nov., sp nov., isolated from a root canal in the human oral cavity.</title>
        <authorList>
            <person name="Bartsch S."/>
            <person name="Wittmer A."/>
            <person name="Schulz A.-K."/>
            <person name="Neumann-Schaal M."/>
            <person name="Wolf J."/>
            <person name="Gronow S."/>
            <person name="Tennert C."/>
            <person name="Haecker G."/>
            <person name="Cieplik F."/>
            <person name="Al-Ahmad A."/>
        </authorList>
    </citation>
    <scope>NUCLEOTIDE SEQUENCE [LARGE SCALE GENOMIC DNA]</scope>
    <source>
        <strain evidence="18">Wk13</strain>
    </source>
</reference>
<evidence type="ECO:0000313" key="17">
    <source>
        <dbReference type="EMBL" id="MFA9948839.1"/>
    </source>
</evidence>
<feature type="compositionally biased region" description="Polar residues" evidence="12">
    <location>
        <begin position="296"/>
        <end position="310"/>
    </location>
</feature>
<feature type="region of interest" description="Disordered" evidence="12">
    <location>
        <begin position="15"/>
        <end position="55"/>
    </location>
</feature>
<evidence type="ECO:0000313" key="18">
    <source>
        <dbReference type="Proteomes" id="UP001574673"/>
    </source>
</evidence>
<comment type="caution">
    <text evidence="17">The sequence shown here is derived from an EMBL/GenBank/DDBJ whole genome shotgun (WGS) entry which is preliminary data.</text>
</comment>
<sequence length="856" mass="91859">MHRYAWSKPIRSLHAPAPPIPLRPPPRPLPSRQAGAGWAGGRAASAKQPGQKQARRTPFTIAALKKPFVALRALLLAGGLCLPVIGLATGLATPTFDEVKQDFTSSESFLLDRHGEVIHRLRTNPHERRGEWVALADISPALRLAILLSEDKRFYEHSGVDWRAVSAAAWGNLWNEKTRGASTISMQLVGLIDEDLRQGRRGRTLLQKFGQAAAARLLDGRWRKDQILEAYLNLVPFRGDTIGIDALSRSLFNKAAHGLDEREAALAAALVRSPNAPVRTVSRRACLLLAQMRQTATGKESQNAPASPDNTAQTAQTGKGGGNDGDPGCGVLHLFAASAMQHRRWAPSEGIAPHLAHRLLADSAPGTRLRSALSAPLQRLATAELHRQLRELAGRHVQDGAVLVLDNESGETLAWVGSSGLLSSAPDLDFVTSPRQPGSTLKPFLYAQAIAEKRLTAASLLDDSPAVIATSGGLYIPQNYDRHFRGWVSVRQALAASLNVPAVRAIGMVGVNPFARQLRRLGIVLPHPGDYYGYSLALGSPEISLLHMTNAYRALANGGRYSAIQTVPVAAAGKPGSKTAAPTADAAGQPAAQEIPAHMPEAAFIVGQLLSDNNARIPTFGVNSLLRTPFWSAVKTGTSKDMRDNWAIGWSRRYTVGVWVGNARGEPMHRVSGVSGAAPVWAAIMRYLHRATPSLPPAPPAGVVSAPVRFSLPPERAGTGTPTDTAIEPPRDEWFIAGTQQAIFAAPAQPAQQAADADNDNRVHTARIEAPTDGTILALDPDIPPNRQRLLLRANIAHGQWKIDGKPVGHGHTQAWLPLPGRHRIELYSRQGALLDTVRIEVRGAFAVAGVRPPTP</sequence>
<evidence type="ECO:0000259" key="15">
    <source>
        <dbReference type="Pfam" id="PF00912"/>
    </source>
</evidence>
<evidence type="ECO:0000256" key="2">
    <source>
        <dbReference type="ARBA" id="ARBA00007090"/>
    </source>
</evidence>
<keyword evidence="18" id="KW-1185">Reference proteome</keyword>
<evidence type="ECO:0000256" key="10">
    <source>
        <dbReference type="ARBA" id="ARBA00044770"/>
    </source>
</evidence>
<dbReference type="Pfam" id="PF00912">
    <property type="entry name" value="Transgly"/>
    <property type="match status" value="1"/>
</dbReference>
<evidence type="ECO:0000259" key="16">
    <source>
        <dbReference type="Pfam" id="PF06832"/>
    </source>
</evidence>
<comment type="similarity">
    <text evidence="3">In the N-terminal section; belongs to the glycosyltransferase 51 family.</text>
</comment>
<evidence type="ECO:0000256" key="13">
    <source>
        <dbReference type="SAM" id="Phobius"/>
    </source>
</evidence>
<feature type="compositionally biased region" description="Pro residues" evidence="12">
    <location>
        <begin position="16"/>
        <end position="29"/>
    </location>
</feature>
<evidence type="ECO:0000256" key="5">
    <source>
        <dbReference type="ARBA" id="ARBA00022670"/>
    </source>
</evidence>
<keyword evidence="13" id="KW-0812">Transmembrane</keyword>
<proteinExistence type="inferred from homology"/>
<feature type="domain" description="Penicillin-binding protein transpeptidase" evidence="14">
    <location>
        <begin position="400"/>
        <end position="568"/>
    </location>
</feature>
<feature type="domain" description="Glycosyl transferase family 51" evidence="15">
    <location>
        <begin position="115"/>
        <end position="292"/>
    </location>
</feature>
<dbReference type="SUPFAM" id="SSF56601">
    <property type="entry name" value="beta-lactamase/transpeptidase-like"/>
    <property type="match status" value="1"/>
</dbReference>
<feature type="region of interest" description="Disordered" evidence="12">
    <location>
        <begin position="296"/>
        <end position="326"/>
    </location>
</feature>
<dbReference type="Proteomes" id="UP001574673">
    <property type="component" value="Unassembled WGS sequence"/>
</dbReference>
<comment type="pathway">
    <text evidence="1">Cell wall biogenesis; peptidoglycan biosynthesis.</text>
</comment>
<evidence type="ECO:0000256" key="12">
    <source>
        <dbReference type="SAM" id="MobiDB-lite"/>
    </source>
</evidence>
<keyword evidence="7" id="KW-0808">Transferase</keyword>
<evidence type="ECO:0000256" key="1">
    <source>
        <dbReference type="ARBA" id="ARBA00004752"/>
    </source>
</evidence>
<dbReference type="PANTHER" id="PTHR32282">
    <property type="entry name" value="BINDING PROTEIN TRANSPEPTIDASE, PUTATIVE-RELATED"/>
    <property type="match status" value="1"/>
</dbReference>
<keyword evidence="5" id="KW-0645">Protease</keyword>
<dbReference type="Gene3D" id="3.40.710.10">
    <property type="entry name" value="DD-peptidase/beta-lactamase superfamily"/>
    <property type="match status" value="1"/>
</dbReference>
<accession>A0ABV4UD64</accession>
<keyword evidence="6" id="KW-0328">Glycosyltransferase</keyword>
<comment type="similarity">
    <text evidence="2">In the C-terminal section; belongs to the transpeptidase family.</text>
</comment>
<dbReference type="EMBL" id="JBEUWX010000001">
    <property type="protein sequence ID" value="MFA9948839.1"/>
    <property type="molecule type" value="Genomic_DNA"/>
</dbReference>
<name>A0ABV4UD64_9RHOO</name>
<organism evidence="17 18">
    <name type="scientific">Dentiradicibacter hellwigii</name>
    <dbReference type="NCBI Taxonomy" id="3149053"/>
    <lineage>
        <taxon>Bacteria</taxon>
        <taxon>Pseudomonadati</taxon>
        <taxon>Pseudomonadota</taxon>
        <taxon>Betaproteobacteria</taxon>
        <taxon>Rhodocyclales</taxon>
        <taxon>Rhodocyclaceae</taxon>
        <taxon>Dentiradicibacter</taxon>
    </lineage>
</organism>